<dbReference type="AlphaFoldDB" id="C4V2K3"/>
<dbReference type="HOGENOM" id="CLU_3157689_0_0_9"/>
<protein>
    <submittedName>
        <fullName evidence="1">Uncharacterized protein</fullName>
    </submittedName>
</protein>
<proteinExistence type="predicted"/>
<reference evidence="1 2" key="1">
    <citation type="submission" date="2009-04" db="EMBL/GenBank/DDBJ databases">
        <authorList>
            <person name="Qin X."/>
            <person name="Bachman B."/>
            <person name="Battles P."/>
            <person name="Bell A."/>
            <person name="Bess C."/>
            <person name="Bickham C."/>
            <person name="Chaboub L."/>
            <person name="Chen D."/>
            <person name="Coyle M."/>
            <person name="Deiros D.R."/>
            <person name="Dinh H."/>
            <person name="Forbes L."/>
            <person name="Fowler G."/>
            <person name="Francisco L."/>
            <person name="Fu Q."/>
            <person name="Gubbala S."/>
            <person name="Hale W."/>
            <person name="Han Y."/>
            <person name="Hemphill L."/>
            <person name="Highlander S.K."/>
            <person name="Hirani K."/>
            <person name="Hogues M."/>
            <person name="Jackson L."/>
            <person name="Jakkamsetti A."/>
            <person name="Javaid M."/>
            <person name="Jiang H."/>
            <person name="Korchina V."/>
            <person name="Kovar C."/>
            <person name="Lara F."/>
            <person name="Lee S."/>
            <person name="Mata R."/>
            <person name="Mathew T."/>
            <person name="Moen C."/>
            <person name="Morales K."/>
            <person name="Munidasa M."/>
            <person name="Nazareth L."/>
            <person name="Ngo R."/>
            <person name="Nguyen L."/>
            <person name="Okwuonu G."/>
            <person name="Ongeri F."/>
            <person name="Patil S."/>
            <person name="Petrosino J."/>
            <person name="Pham C."/>
            <person name="Pham P."/>
            <person name="Pu L.-L."/>
            <person name="Puazo M."/>
            <person name="Raj R."/>
            <person name="Reid J."/>
            <person name="Rouhana J."/>
            <person name="Saada N."/>
            <person name="Shang Y."/>
            <person name="Simmons D."/>
            <person name="Thornton R."/>
            <person name="Warren J."/>
            <person name="Weissenberger G."/>
            <person name="Zhang J."/>
            <person name="Zhang L."/>
            <person name="Zhou C."/>
            <person name="Zhu D."/>
            <person name="Muzny D."/>
            <person name="Worley K."/>
            <person name="Gibbs R."/>
        </authorList>
    </citation>
    <scope>NUCLEOTIDE SEQUENCE [LARGE SCALE GENOMIC DNA]</scope>
    <source>
        <strain evidence="1 2">ATCC 43531</strain>
    </source>
</reference>
<accession>C4V2K3</accession>
<evidence type="ECO:0000313" key="1">
    <source>
        <dbReference type="EMBL" id="EEQ49017.1"/>
    </source>
</evidence>
<dbReference type="STRING" id="638302.HMPREF0908_0747"/>
<gene>
    <name evidence="1" type="ORF">HMPREF0908_0747</name>
</gene>
<dbReference type="Proteomes" id="UP000005309">
    <property type="component" value="Unassembled WGS sequence"/>
</dbReference>
<dbReference type="EMBL" id="ACLA01000010">
    <property type="protein sequence ID" value="EEQ49017.1"/>
    <property type="molecule type" value="Genomic_DNA"/>
</dbReference>
<name>C4V2K3_9FIRM</name>
<comment type="caution">
    <text evidence="1">The sequence shown here is derived from an EMBL/GenBank/DDBJ whole genome shotgun (WGS) entry which is preliminary data.</text>
</comment>
<sequence length="48" mass="5596">MIECHISIKVEMMKNMKHLAESLFPFHQGNLLLSLVLMVLENLHLHVI</sequence>
<organism evidence="1 2">
    <name type="scientific">Selenomonas flueggei ATCC 43531</name>
    <dbReference type="NCBI Taxonomy" id="638302"/>
    <lineage>
        <taxon>Bacteria</taxon>
        <taxon>Bacillati</taxon>
        <taxon>Bacillota</taxon>
        <taxon>Negativicutes</taxon>
        <taxon>Selenomonadales</taxon>
        <taxon>Selenomonadaceae</taxon>
        <taxon>Selenomonas</taxon>
    </lineage>
</organism>
<evidence type="ECO:0000313" key="2">
    <source>
        <dbReference type="Proteomes" id="UP000005309"/>
    </source>
</evidence>
<keyword evidence="2" id="KW-1185">Reference proteome</keyword>